<accession>A0ABR4EAB3</accession>
<dbReference type="EMBL" id="JBAWTH010000077">
    <property type="protein sequence ID" value="KAL2279345.1"/>
    <property type="molecule type" value="Genomic_DNA"/>
</dbReference>
<comment type="caution">
    <text evidence="2">The sequence shown here is derived from an EMBL/GenBank/DDBJ whole genome shotgun (WGS) entry which is preliminary data.</text>
</comment>
<proteinExistence type="predicted"/>
<protein>
    <submittedName>
        <fullName evidence="2">Uncharacterized protein</fullName>
    </submittedName>
</protein>
<evidence type="ECO:0000256" key="1">
    <source>
        <dbReference type="SAM" id="SignalP"/>
    </source>
</evidence>
<feature type="chain" id="PRO_5047090462" evidence="1">
    <location>
        <begin position="18"/>
        <end position="184"/>
    </location>
</feature>
<organism evidence="2 3">
    <name type="scientific">Diaporthe vaccinii</name>
    <dbReference type="NCBI Taxonomy" id="105482"/>
    <lineage>
        <taxon>Eukaryota</taxon>
        <taxon>Fungi</taxon>
        <taxon>Dikarya</taxon>
        <taxon>Ascomycota</taxon>
        <taxon>Pezizomycotina</taxon>
        <taxon>Sordariomycetes</taxon>
        <taxon>Sordariomycetidae</taxon>
        <taxon>Diaporthales</taxon>
        <taxon>Diaporthaceae</taxon>
        <taxon>Diaporthe</taxon>
        <taxon>Diaporthe eres species complex</taxon>
    </lineage>
</organism>
<name>A0ABR4EAB3_9PEZI</name>
<evidence type="ECO:0000313" key="3">
    <source>
        <dbReference type="Proteomes" id="UP001600888"/>
    </source>
</evidence>
<gene>
    <name evidence="2" type="ORF">FJTKL_13546</name>
</gene>
<evidence type="ECO:0000313" key="2">
    <source>
        <dbReference type="EMBL" id="KAL2279345.1"/>
    </source>
</evidence>
<feature type="signal peptide" evidence="1">
    <location>
        <begin position="1"/>
        <end position="17"/>
    </location>
</feature>
<dbReference type="Proteomes" id="UP001600888">
    <property type="component" value="Unassembled WGS sequence"/>
</dbReference>
<sequence>MKSFTLITSLLATAASAVDIHLEFAGGCSTGGGGYVCTAYNPNTCCSVNAGVYFASGSFRAIPGNWNLQVRGHAGPNCGAVRDQQDSAGRDYVCLGNGPFGGFGYGFNNKKTIRGATDVRAVDGEEEAAGCATPDIMYLADGTQYNYTAIVEAQLPVEELYELGKAGASAAEIPENFGTFKLVQ</sequence>
<reference evidence="2 3" key="1">
    <citation type="submission" date="2024-03" db="EMBL/GenBank/DDBJ databases">
        <title>A high-quality draft genome sequence of Diaporthe vaccinii, a causative agent of upright dieback and viscid rot disease in cranberry plants.</title>
        <authorList>
            <person name="Sarrasin M."/>
            <person name="Lang B.F."/>
            <person name="Burger G."/>
        </authorList>
    </citation>
    <scope>NUCLEOTIDE SEQUENCE [LARGE SCALE GENOMIC DNA]</scope>
    <source>
        <strain evidence="2 3">IS7</strain>
    </source>
</reference>
<keyword evidence="1" id="KW-0732">Signal</keyword>
<keyword evidence="3" id="KW-1185">Reference proteome</keyword>